<evidence type="ECO:0000313" key="2">
    <source>
        <dbReference type="EMBL" id="MDO6963199.1"/>
    </source>
</evidence>
<feature type="signal peptide" evidence="1">
    <location>
        <begin position="1"/>
        <end position="25"/>
    </location>
</feature>
<keyword evidence="1" id="KW-0732">Signal</keyword>
<name>A0ABT8YHM4_9HYPH</name>
<reference evidence="2" key="2">
    <citation type="submission" date="2023-07" db="EMBL/GenBank/DDBJ databases">
        <authorList>
            <person name="Shen H."/>
        </authorList>
    </citation>
    <scope>NUCLEOTIDE SEQUENCE</scope>
    <source>
        <strain evidence="2">TNR-22</strain>
    </source>
</reference>
<dbReference type="Proteomes" id="UP001174932">
    <property type="component" value="Unassembled WGS sequence"/>
</dbReference>
<feature type="chain" id="PRO_5046470292" evidence="1">
    <location>
        <begin position="26"/>
        <end position="130"/>
    </location>
</feature>
<organism evidence="2 3">
    <name type="scientific">Rhizobium alvei</name>
    <dbReference type="NCBI Taxonomy" id="1132659"/>
    <lineage>
        <taxon>Bacteria</taxon>
        <taxon>Pseudomonadati</taxon>
        <taxon>Pseudomonadota</taxon>
        <taxon>Alphaproteobacteria</taxon>
        <taxon>Hyphomicrobiales</taxon>
        <taxon>Rhizobiaceae</taxon>
        <taxon>Rhizobium/Agrobacterium group</taxon>
        <taxon>Rhizobium</taxon>
    </lineage>
</organism>
<dbReference type="RefSeq" id="WP_304375100.1">
    <property type="nucleotide sequence ID" value="NZ_JAUOZU010000004.1"/>
</dbReference>
<dbReference type="EMBL" id="JAUOZU010000004">
    <property type="protein sequence ID" value="MDO6963199.1"/>
    <property type="molecule type" value="Genomic_DNA"/>
</dbReference>
<accession>A0ABT8YHM4</accession>
<gene>
    <name evidence="2" type="ORF">Q4481_04475</name>
</gene>
<comment type="caution">
    <text evidence="2">The sequence shown here is derived from an EMBL/GenBank/DDBJ whole genome shotgun (WGS) entry which is preliminary data.</text>
</comment>
<proteinExistence type="predicted"/>
<reference evidence="2" key="1">
    <citation type="journal article" date="2015" name="Int. J. Syst. Evol. Microbiol.">
        <title>Rhizobium alvei sp. nov., isolated from a freshwater river.</title>
        <authorList>
            <person name="Sheu S.Y."/>
            <person name="Huang H.W."/>
            <person name="Young C.C."/>
            <person name="Chen W.M."/>
        </authorList>
    </citation>
    <scope>NUCLEOTIDE SEQUENCE</scope>
    <source>
        <strain evidence="2">TNR-22</strain>
    </source>
</reference>
<keyword evidence="3" id="KW-1185">Reference proteome</keyword>
<sequence>MRKTIPAVVAIAAALLLQTTQMARADDLVDEYNAYIGEDDLYNSNGERLREPWQIIRQDRANYHKFKIRQRGDEGDQFFSSVDNRAAAERMIRDGTMTRDARELLLQGDVTINVKVFEGDDGDYLKITVE</sequence>
<evidence type="ECO:0000256" key="1">
    <source>
        <dbReference type="SAM" id="SignalP"/>
    </source>
</evidence>
<protein>
    <submittedName>
        <fullName evidence="2">Uncharacterized protein</fullName>
    </submittedName>
</protein>
<evidence type="ECO:0000313" key="3">
    <source>
        <dbReference type="Proteomes" id="UP001174932"/>
    </source>
</evidence>